<proteinExistence type="predicted"/>
<dbReference type="EMBL" id="JAEDXG010000002">
    <property type="protein sequence ID" value="MBH9695286.1"/>
    <property type="molecule type" value="Genomic_DNA"/>
</dbReference>
<evidence type="ECO:0000313" key="2">
    <source>
        <dbReference type="Proteomes" id="UP000645612"/>
    </source>
</evidence>
<dbReference type="RefSeq" id="WP_176129469.1">
    <property type="nucleotide sequence ID" value="NZ_CADDZZ010000001.1"/>
</dbReference>
<name>A0A8I1AQM0_BURCE</name>
<dbReference type="Proteomes" id="UP000645612">
    <property type="component" value="Unassembled WGS sequence"/>
</dbReference>
<reference evidence="1" key="1">
    <citation type="submission" date="2020-12" db="EMBL/GenBank/DDBJ databases">
        <title>Burkholderia cepacia complex in Mexico.</title>
        <authorList>
            <person name="Estrada P."/>
        </authorList>
    </citation>
    <scope>NUCLEOTIDE SEQUENCE</scope>
    <source>
        <strain evidence="1">871</strain>
    </source>
</reference>
<sequence length="60" mass="6137">MSQLVRAKVVTSGTNAGRPAAAPVGFKYLVKDAGNALDGQTITVYSTGPMVWKNAAGVTV</sequence>
<organism evidence="1 2">
    <name type="scientific">Burkholderia cepacia</name>
    <name type="common">Pseudomonas cepacia</name>
    <dbReference type="NCBI Taxonomy" id="292"/>
    <lineage>
        <taxon>Bacteria</taxon>
        <taxon>Pseudomonadati</taxon>
        <taxon>Pseudomonadota</taxon>
        <taxon>Betaproteobacteria</taxon>
        <taxon>Burkholderiales</taxon>
        <taxon>Burkholderiaceae</taxon>
        <taxon>Burkholderia</taxon>
        <taxon>Burkholderia cepacia complex</taxon>
    </lineage>
</organism>
<gene>
    <name evidence="1" type="ORF">JAO13_02340</name>
</gene>
<evidence type="ECO:0000313" key="1">
    <source>
        <dbReference type="EMBL" id="MBH9695286.1"/>
    </source>
</evidence>
<dbReference type="AlphaFoldDB" id="A0A8I1AQM0"/>
<accession>A0A8I1AQM0</accession>
<protein>
    <submittedName>
        <fullName evidence="1">Uncharacterized protein</fullName>
    </submittedName>
</protein>
<comment type="caution">
    <text evidence="1">The sequence shown here is derived from an EMBL/GenBank/DDBJ whole genome shotgun (WGS) entry which is preliminary data.</text>
</comment>